<keyword evidence="2" id="KW-1185">Reference proteome</keyword>
<evidence type="ECO:0000313" key="1">
    <source>
        <dbReference type="EMBL" id="OBZ72518.1"/>
    </source>
</evidence>
<sequence length="220" mass="22243">MYSSSSAPPLRYGQSSLASGEEAGDVLHLENDDSGFLELCLNLLSDDSGGGDGAAVEDLDAVVGGVGTADEEDIVAAGEGSAARRADAEVALEAGDEEGGIVGDELGEAVAGKGIVLALVEHGLVRTRGVHKLPAGGSLLVGLAGVAAVADVHDERGRGARASVREYARGIITHGVGGGDAERRVGDHGYLNVEQEEDALGRGDVRRGGGGDGHRAKWEI</sequence>
<reference evidence="1 2" key="1">
    <citation type="submission" date="2016-03" db="EMBL/GenBank/DDBJ databases">
        <title>Whole genome sequencing of Grifola frondosa 9006-11.</title>
        <authorList>
            <person name="Min B."/>
            <person name="Park H."/>
            <person name="Kim J.-G."/>
            <person name="Cho H."/>
            <person name="Oh Y.-L."/>
            <person name="Kong W.-S."/>
            <person name="Choi I.-G."/>
        </authorList>
    </citation>
    <scope>NUCLEOTIDE SEQUENCE [LARGE SCALE GENOMIC DNA]</scope>
    <source>
        <strain evidence="1 2">9006-11</strain>
    </source>
</reference>
<evidence type="ECO:0000313" key="2">
    <source>
        <dbReference type="Proteomes" id="UP000092993"/>
    </source>
</evidence>
<accession>A0A1C7M6X2</accession>
<proteinExistence type="predicted"/>
<gene>
    <name evidence="1" type="ORF">A0H81_07387</name>
</gene>
<name>A0A1C7M6X2_GRIFR</name>
<protein>
    <submittedName>
        <fullName evidence="1">Uncharacterized protein</fullName>
    </submittedName>
</protein>
<organism evidence="1 2">
    <name type="scientific">Grifola frondosa</name>
    <name type="common">Maitake</name>
    <name type="synonym">Polyporus frondosus</name>
    <dbReference type="NCBI Taxonomy" id="5627"/>
    <lineage>
        <taxon>Eukaryota</taxon>
        <taxon>Fungi</taxon>
        <taxon>Dikarya</taxon>
        <taxon>Basidiomycota</taxon>
        <taxon>Agaricomycotina</taxon>
        <taxon>Agaricomycetes</taxon>
        <taxon>Polyporales</taxon>
        <taxon>Grifolaceae</taxon>
        <taxon>Grifola</taxon>
    </lineage>
</organism>
<dbReference type="EMBL" id="LUGG01000009">
    <property type="protein sequence ID" value="OBZ72518.1"/>
    <property type="molecule type" value="Genomic_DNA"/>
</dbReference>
<dbReference type="Proteomes" id="UP000092993">
    <property type="component" value="Unassembled WGS sequence"/>
</dbReference>
<comment type="caution">
    <text evidence="1">The sequence shown here is derived from an EMBL/GenBank/DDBJ whole genome shotgun (WGS) entry which is preliminary data.</text>
</comment>
<dbReference type="AlphaFoldDB" id="A0A1C7M6X2"/>